<dbReference type="PANTHER" id="PTHR38133">
    <property type="entry name" value="SLR1429 PROTEIN"/>
    <property type="match status" value="1"/>
</dbReference>
<proteinExistence type="predicted"/>
<organism evidence="2 3">
    <name type="scientific">Streptomyces ziwulingensis</name>
    <dbReference type="NCBI Taxonomy" id="1045501"/>
    <lineage>
        <taxon>Bacteria</taxon>
        <taxon>Bacillati</taxon>
        <taxon>Actinomycetota</taxon>
        <taxon>Actinomycetes</taxon>
        <taxon>Kitasatosporales</taxon>
        <taxon>Streptomycetaceae</taxon>
        <taxon>Streptomyces</taxon>
    </lineage>
</organism>
<accession>A0ABP9AX34</accession>
<evidence type="ECO:0000256" key="1">
    <source>
        <dbReference type="SAM" id="MobiDB-lite"/>
    </source>
</evidence>
<name>A0ABP9AX34_9ACTN</name>
<evidence type="ECO:0000313" key="2">
    <source>
        <dbReference type="EMBL" id="GAA4787503.1"/>
    </source>
</evidence>
<dbReference type="RefSeq" id="WP_345617637.1">
    <property type="nucleotide sequence ID" value="NZ_BAABIG010000009.1"/>
</dbReference>
<evidence type="ECO:0000313" key="3">
    <source>
        <dbReference type="Proteomes" id="UP001501265"/>
    </source>
</evidence>
<dbReference type="Proteomes" id="UP001501265">
    <property type="component" value="Unassembled WGS sequence"/>
</dbReference>
<reference evidence="3" key="1">
    <citation type="journal article" date="2019" name="Int. J. Syst. Evol. Microbiol.">
        <title>The Global Catalogue of Microorganisms (GCM) 10K type strain sequencing project: providing services to taxonomists for standard genome sequencing and annotation.</title>
        <authorList>
            <consortium name="The Broad Institute Genomics Platform"/>
            <consortium name="The Broad Institute Genome Sequencing Center for Infectious Disease"/>
            <person name="Wu L."/>
            <person name="Ma J."/>
        </authorList>
    </citation>
    <scope>NUCLEOTIDE SEQUENCE [LARGE SCALE GENOMIC DNA]</scope>
    <source>
        <strain evidence="3">JCM 18081</strain>
    </source>
</reference>
<dbReference type="EMBL" id="BAABIG010000009">
    <property type="protein sequence ID" value="GAA4787503.1"/>
    <property type="molecule type" value="Genomic_DNA"/>
</dbReference>
<keyword evidence="3" id="KW-1185">Reference proteome</keyword>
<sequence length="460" mass="48473">MTRYEDAHDHDRADDGGGDAERTFAALPPARGRGFAQTWWGQAWLKALEDTALDGQQVRTGRRLARAGAVGAVSVRPGRITAIVRDPDGTGHRADVLLAELSGAQWDRFIEMAAARAAHVAALLDLEMPPHLVEDSEAAGIDLLPGTGDLEPECDCGAWDHCGHTVALCHQVARLLDQDPFVLLLMRGRGERAVVEALQARDGGAAGAAASARSRPAGIDAAEAYAAGVVLPPPPALPEVPEIPGTPPSLDTDTAMDTDLGSDLDANAQPVPAAVDPAALTFLMSATAAEARRLLADALRPGHGQRPVAEELSPAQDAVRLAAARSTADEPDPLLPARLADGSGRDPRVLATAVAAWRLGGPEALAVLEEEWAVGGEALARARAALESAWDEDERPSLRARANRWTVVGAAHQLRLGRDGRWWPYREEDGRWVPAGVAAHDPATALAQTARPDGSEPQEP</sequence>
<feature type="region of interest" description="Disordered" evidence="1">
    <location>
        <begin position="1"/>
        <end position="22"/>
    </location>
</feature>
<dbReference type="PANTHER" id="PTHR38133:SF1">
    <property type="entry name" value="SLR1429 PROTEIN"/>
    <property type="match status" value="1"/>
</dbReference>
<gene>
    <name evidence="2" type="ORF">GCM10023220_09750</name>
</gene>
<feature type="region of interest" description="Disordered" evidence="1">
    <location>
        <begin position="439"/>
        <end position="460"/>
    </location>
</feature>
<evidence type="ECO:0008006" key="4">
    <source>
        <dbReference type="Google" id="ProtNLM"/>
    </source>
</evidence>
<comment type="caution">
    <text evidence="2">The sequence shown here is derived from an EMBL/GenBank/DDBJ whole genome shotgun (WGS) entry which is preliminary data.</text>
</comment>
<protein>
    <recommendedName>
        <fullName evidence="4">SWF or SNF family helicase</fullName>
    </recommendedName>
</protein>